<feature type="transmembrane region" description="Helical" evidence="6">
    <location>
        <begin position="381"/>
        <end position="405"/>
    </location>
</feature>
<evidence type="ECO:0000256" key="5">
    <source>
        <dbReference type="ARBA" id="ARBA00023136"/>
    </source>
</evidence>
<feature type="transmembrane region" description="Helical" evidence="6">
    <location>
        <begin position="323"/>
        <end position="341"/>
    </location>
</feature>
<dbReference type="Pfam" id="PF00083">
    <property type="entry name" value="Sugar_tr"/>
    <property type="match status" value="1"/>
</dbReference>
<dbReference type="AlphaFoldDB" id="A0A1I7KYI6"/>
<sequence length="457" mass="49414">MADVAIAARMNQLPIGSMHRKITAIIGISLFFDLFDVFLAGVLGTVLTKEFHISGAAQPLLLGSAFLGMFLGAIALNGLADRIGRRRAILFVLVVYSLFTFLGAFSSNVAFLIVMRFLAGLGIGGLPPLADTYLSEMIPAAHRGRMTAWAYTLGFCAMPIEGFLARWLVPTHYGMAGWRWLFIVGSLGAIVVWLLQHHLPESPRWLESMGRVEEARAIVSKLEASAGQTVAAQPVRDTWVEPQKVPLSTLFSADFAKRTVMLWIFQILQTFGYYGFGTLVPLVLASKGITVTSSLTYLTLSFLGYPFGSLLSLPVIERIQRKWLIVLSALCMAVFGILFGMSTAPGLITAFGFLYTLSSNIFSNAFHVFQAEIYPTAIRATAAGSAYSLSRLMSGLMPFLLLPVLKAHGATAMFAVVACAMVLIMIDVGALGPRTSGRALEEMNESVIVHAGSPLNG</sequence>
<evidence type="ECO:0000313" key="9">
    <source>
        <dbReference type="Proteomes" id="UP000183508"/>
    </source>
</evidence>
<evidence type="ECO:0000256" key="4">
    <source>
        <dbReference type="ARBA" id="ARBA00022989"/>
    </source>
</evidence>
<dbReference type="InterPro" id="IPR036259">
    <property type="entry name" value="MFS_trans_sf"/>
</dbReference>
<keyword evidence="2" id="KW-0813">Transport</keyword>
<dbReference type="EMBL" id="FPBV01000021">
    <property type="protein sequence ID" value="SFV02497.1"/>
    <property type="molecule type" value="Genomic_DNA"/>
</dbReference>
<feature type="transmembrane region" description="Helical" evidence="6">
    <location>
        <begin position="56"/>
        <end position="76"/>
    </location>
</feature>
<gene>
    <name evidence="8" type="ORF">SAMN05421543_12121</name>
</gene>
<dbReference type="InterPro" id="IPR020846">
    <property type="entry name" value="MFS_dom"/>
</dbReference>
<feature type="transmembrane region" description="Helical" evidence="6">
    <location>
        <begin position="146"/>
        <end position="165"/>
    </location>
</feature>
<protein>
    <submittedName>
        <fullName evidence="8">MFS transporter, putative metabolite:H+ symporter</fullName>
    </submittedName>
</protein>
<reference evidence="9" key="1">
    <citation type="submission" date="2016-10" db="EMBL/GenBank/DDBJ databases">
        <authorList>
            <person name="Varghese N."/>
        </authorList>
    </citation>
    <scope>NUCLEOTIDE SEQUENCE [LARGE SCALE GENOMIC DNA]</scope>
    <source>
        <strain evidence="9">DSM 17980</strain>
    </source>
</reference>
<dbReference type="InterPro" id="IPR005828">
    <property type="entry name" value="MFS_sugar_transport-like"/>
</dbReference>
<feature type="transmembrane region" description="Helical" evidence="6">
    <location>
        <begin position="177"/>
        <end position="195"/>
    </location>
</feature>
<name>A0A1I7KYI6_9BACL</name>
<keyword evidence="5 6" id="KW-0472">Membrane</keyword>
<feature type="domain" description="Major facilitator superfamily (MFS) profile" evidence="7">
    <location>
        <begin position="22"/>
        <end position="436"/>
    </location>
</feature>
<dbReference type="Proteomes" id="UP000183508">
    <property type="component" value="Unassembled WGS sequence"/>
</dbReference>
<organism evidence="8 9">
    <name type="scientific">Alicyclobacillus macrosporangiidus</name>
    <dbReference type="NCBI Taxonomy" id="392015"/>
    <lineage>
        <taxon>Bacteria</taxon>
        <taxon>Bacillati</taxon>
        <taxon>Bacillota</taxon>
        <taxon>Bacilli</taxon>
        <taxon>Bacillales</taxon>
        <taxon>Alicyclobacillaceae</taxon>
        <taxon>Alicyclobacillus</taxon>
    </lineage>
</organism>
<evidence type="ECO:0000259" key="7">
    <source>
        <dbReference type="PROSITE" id="PS50850"/>
    </source>
</evidence>
<dbReference type="GO" id="GO:0005886">
    <property type="term" value="C:plasma membrane"/>
    <property type="evidence" value="ECO:0007669"/>
    <property type="project" value="UniProtKB-SubCell"/>
</dbReference>
<dbReference type="eggNOG" id="COG0477">
    <property type="taxonomic scope" value="Bacteria"/>
</dbReference>
<feature type="transmembrane region" description="Helical" evidence="6">
    <location>
        <begin position="411"/>
        <end position="431"/>
    </location>
</feature>
<evidence type="ECO:0000256" key="3">
    <source>
        <dbReference type="ARBA" id="ARBA00022692"/>
    </source>
</evidence>
<feature type="transmembrane region" description="Helical" evidence="6">
    <location>
        <begin position="260"/>
        <end position="283"/>
    </location>
</feature>
<dbReference type="STRING" id="392015.SAMN05421543_12121"/>
<feature type="transmembrane region" description="Helical" evidence="6">
    <location>
        <begin position="88"/>
        <end position="105"/>
    </location>
</feature>
<dbReference type="GO" id="GO:0022857">
    <property type="term" value="F:transmembrane transporter activity"/>
    <property type="evidence" value="ECO:0007669"/>
    <property type="project" value="InterPro"/>
</dbReference>
<dbReference type="SUPFAM" id="SSF103473">
    <property type="entry name" value="MFS general substrate transporter"/>
    <property type="match status" value="1"/>
</dbReference>
<feature type="transmembrane region" description="Helical" evidence="6">
    <location>
        <begin position="347"/>
        <end position="369"/>
    </location>
</feature>
<dbReference type="PROSITE" id="PS50850">
    <property type="entry name" value="MFS"/>
    <property type="match status" value="1"/>
</dbReference>
<dbReference type="PANTHER" id="PTHR23511">
    <property type="entry name" value="SYNAPTIC VESICLE GLYCOPROTEIN 2"/>
    <property type="match status" value="1"/>
</dbReference>
<proteinExistence type="predicted"/>
<feature type="transmembrane region" description="Helical" evidence="6">
    <location>
        <begin position="295"/>
        <end position="316"/>
    </location>
</feature>
<dbReference type="RefSeq" id="WP_245784034.1">
    <property type="nucleotide sequence ID" value="NZ_FPBV01000021.1"/>
</dbReference>
<evidence type="ECO:0000256" key="6">
    <source>
        <dbReference type="SAM" id="Phobius"/>
    </source>
</evidence>
<dbReference type="InterPro" id="IPR005829">
    <property type="entry name" value="Sugar_transporter_CS"/>
</dbReference>
<keyword evidence="4 6" id="KW-1133">Transmembrane helix</keyword>
<keyword evidence="9" id="KW-1185">Reference proteome</keyword>
<dbReference type="PROSITE" id="PS00217">
    <property type="entry name" value="SUGAR_TRANSPORT_2"/>
    <property type="match status" value="1"/>
</dbReference>
<dbReference type="CDD" id="cd17316">
    <property type="entry name" value="MFS_SV2_like"/>
    <property type="match status" value="1"/>
</dbReference>
<keyword evidence="3 6" id="KW-0812">Transmembrane</keyword>
<feature type="transmembrane region" description="Helical" evidence="6">
    <location>
        <begin position="111"/>
        <end position="134"/>
    </location>
</feature>
<evidence type="ECO:0000256" key="1">
    <source>
        <dbReference type="ARBA" id="ARBA00004651"/>
    </source>
</evidence>
<evidence type="ECO:0000256" key="2">
    <source>
        <dbReference type="ARBA" id="ARBA00022448"/>
    </source>
</evidence>
<comment type="subcellular location">
    <subcellularLocation>
        <location evidence="1">Cell membrane</location>
        <topology evidence="1">Multi-pass membrane protein</topology>
    </subcellularLocation>
</comment>
<evidence type="ECO:0000313" key="8">
    <source>
        <dbReference type="EMBL" id="SFV02497.1"/>
    </source>
</evidence>
<dbReference type="Gene3D" id="1.20.1250.20">
    <property type="entry name" value="MFS general substrate transporter like domains"/>
    <property type="match status" value="1"/>
</dbReference>
<accession>A0A1I7KYI6</accession>
<feature type="transmembrane region" description="Helical" evidence="6">
    <location>
        <begin position="22"/>
        <end position="44"/>
    </location>
</feature>